<feature type="domain" description="Myosin motor" evidence="16">
    <location>
        <begin position="86"/>
        <end position="780"/>
    </location>
</feature>
<protein>
    <recommendedName>
        <fullName evidence="20">Myosin heavy chain, muscle</fullName>
    </recommendedName>
</protein>
<dbReference type="FunFam" id="1.20.5.340:FF:000036">
    <property type="entry name" value="Myosin heavy chain"/>
    <property type="match status" value="1"/>
</dbReference>
<dbReference type="GO" id="GO:0048513">
    <property type="term" value="P:animal organ development"/>
    <property type="evidence" value="ECO:0007669"/>
    <property type="project" value="UniProtKB-ARBA"/>
</dbReference>
<dbReference type="GeneID" id="100123633"/>
<dbReference type="CDD" id="cd14909">
    <property type="entry name" value="MYSc_Myh1_insects_crustaceans"/>
    <property type="match status" value="1"/>
</dbReference>
<keyword evidence="7" id="KW-0175">Coiled coil</keyword>
<comment type="subcellular location">
    <subcellularLocation>
        <location evidence="1">Cytoplasm</location>
        <location evidence="1">Myofibril</location>
    </subcellularLocation>
</comment>
<dbReference type="GO" id="GO:0016460">
    <property type="term" value="C:myosin II complex"/>
    <property type="evidence" value="ECO:0007669"/>
    <property type="project" value="TreeGrafter"/>
</dbReference>
<dbReference type="InterPro" id="IPR027417">
    <property type="entry name" value="P-loop_NTPase"/>
</dbReference>
<evidence type="ECO:0000256" key="11">
    <source>
        <dbReference type="ARBA" id="ARBA00023203"/>
    </source>
</evidence>
<feature type="region of interest" description="Disordered" evidence="15">
    <location>
        <begin position="1922"/>
        <end position="1965"/>
    </location>
</feature>
<reference evidence="18" key="1">
    <citation type="submission" date="2021-01" db="UniProtKB">
        <authorList>
            <consortium name="EnsemblMetazoa"/>
        </authorList>
    </citation>
    <scope>IDENTIFICATION</scope>
</reference>
<dbReference type="InterPro" id="IPR004009">
    <property type="entry name" value="SH3_Myosin"/>
</dbReference>
<dbReference type="GO" id="GO:0042802">
    <property type="term" value="F:identical protein binding"/>
    <property type="evidence" value="ECO:0007669"/>
    <property type="project" value="UniProtKB-ARBA"/>
</dbReference>
<evidence type="ECO:0008006" key="20">
    <source>
        <dbReference type="Google" id="ProtNLM"/>
    </source>
</evidence>
<proteinExistence type="inferred from homology"/>
<dbReference type="SUPFAM" id="SSF90257">
    <property type="entry name" value="Myosin rod fragments"/>
    <property type="match status" value="6"/>
</dbReference>
<dbReference type="GO" id="GO:0006936">
    <property type="term" value="P:muscle contraction"/>
    <property type="evidence" value="ECO:0007669"/>
    <property type="project" value="TreeGrafter"/>
</dbReference>
<evidence type="ECO:0000259" key="16">
    <source>
        <dbReference type="PROSITE" id="PS51456"/>
    </source>
</evidence>
<dbReference type="FunFam" id="1.20.5.340:FF:000038">
    <property type="entry name" value="Myosin heavy chain muscle"/>
    <property type="match status" value="1"/>
</dbReference>
<dbReference type="FunFam" id="2.30.30.360:FF:000001">
    <property type="entry name" value="Myosin heavy chain"/>
    <property type="match status" value="1"/>
</dbReference>
<accession>A0A7M7Q0V0</accession>
<keyword evidence="6 14" id="KW-0067">ATP-binding</keyword>
<feature type="region of interest" description="Disordered" evidence="15">
    <location>
        <begin position="624"/>
        <end position="649"/>
    </location>
</feature>
<evidence type="ECO:0000313" key="19">
    <source>
        <dbReference type="Proteomes" id="UP000002358"/>
    </source>
</evidence>
<dbReference type="Gene3D" id="3.40.850.10">
    <property type="entry name" value="Kinesin motor domain"/>
    <property type="match status" value="1"/>
</dbReference>
<dbReference type="Gene3D" id="6.20.240.20">
    <property type="match status" value="1"/>
</dbReference>
<dbReference type="FunFam" id="1.20.5.370:FF:000010">
    <property type="entry name" value="Myosin heavy chain, isoform G"/>
    <property type="match status" value="1"/>
</dbReference>
<feature type="binding site" evidence="14">
    <location>
        <begin position="179"/>
        <end position="186"/>
    </location>
    <ligand>
        <name>ATP</name>
        <dbReference type="ChEBI" id="CHEBI:30616"/>
    </ligand>
</feature>
<feature type="region of interest" description="Actin-binding" evidence="14">
    <location>
        <begin position="658"/>
        <end position="680"/>
    </location>
</feature>
<dbReference type="GO" id="GO:0005524">
    <property type="term" value="F:ATP binding"/>
    <property type="evidence" value="ECO:0007669"/>
    <property type="project" value="UniProtKB-UniRule"/>
</dbReference>
<dbReference type="PANTHER" id="PTHR45615">
    <property type="entry name" value="MYOSIN HEAVY CHAIN, NON-MUSCLE"/>
    <property type="match status" value="1"/>
</dbReference>
<keyword evidence="9 14" id="KW-0505">Motor protein</keyword>
<keyword evidence="11 14" id="KW-0009">Actin-binding</keyword>
<dbReference type="GO" id="GO:0040011">
    <property type="term" value="P:locomotion"/>
    <property type="evidence" value="ECO:0007669"/>
    <property type="project" value="UniProtKB-ARBA"/>
</dbReference>
<dbReference type="Gene3D" id="1.10.10.820">
    <property type="match status" value="1"/>
</dbReference>
<dbReference type="PROSITE" id="PS50096">
    <property type="entry name" value="IQ"/>
    <property type="match status" value="1"/>
</dbReference>
<keyword evidence="19" id="KW-1185">Reference proteome</keyword>
<name>A0A7M7Q0V0_NASVI</name>
<organism evidence="18 19">
    <name type="scientific">Nasonia vitripennis</name>
    <name type="common">Parasitic wasp</name>
    <dbReference type="NCBI Taxonomy" id="7425"/>
    <lineage>
        <taxon>Eukaryota</taxon>
        <taxon>Metazoa</taxon>
        <taxon>Ecdysozoa</taxon>
        <taxon>Arthropoda</taxon>
        <taxon>Hexapoda</taxon>
        <taxon>Insecta</taxon>
        <taxon>Pterygota</taxon>
        <taxon>Neoptera</taxon>
        <taxon>Endopterygota</taxon>
        <taxon>Hymenoptera</taxon>
        <taxon>Apocrita</taxon>
        <taxon>Proctotrupomorpha</taxon>
        <taxon>Chalcidoidea</taxon>
        <taxon>Pteromalidae</taxon>
        <taxon>Pteromalinae</taxon>
        <taxon>Nasonia</taxon>
    </lineage>
</organism>
<evidence type="ECO:0000256" key="15">
    <source>
        <dbReference type="SAM" id="MobiDB-lite"/>
    </source>
</evidence>
<dbReference type="SMART" id="SM00015">
    <property type="entry name" value="IQ"/>
    <property type="match status" value="1"/>
</dbReference>
<dbReference type="InterPro" id="IPR008989">
    <property type="entry name" value="Myosin_S1_N"/>
</dbReference>
<comment type="similarity">
    <text evidence="2 14">Belongs to the TRAFAC class myosin-kinesin ATPase superfamily. Myosin family.</text>
</comment>
<dbReference type="FunFam" id="1.20.5.340:FF:000050">
    <property type="entry name" value="Myosin heavy chain, muscle"/>
    <property type="match status" value="1"/>
</dbReference>
<keyword evidence="8 14" id="KW-0518">Myosin</keyword>
<dbReference type="FunFam" id="1.10.10.820:FF:000001">
    <property type="entry name" value="Myosin heavy chain"/>
    <property type="match status" value="1"/>
</dbReference>
<keyword evidence="10" id="KW-0514">Muscle protein</keyword>
<dbReference type="Gene3D" id="1.20.5.340">
    <property type="match status" value="5"/>
</dbReference>
<dbReference type="PROSITE" id="PS51844">
    <property type="entry name" value="SH3_LIKE"/>
    <property type="match status" value="1"/>
</dbReference>
<evidence type="ECO:0000256" key="7">
    <source>
        <dbReference type="ARBA" id="ARBA00023054"/>
    </source>
</evidence>
<dbReference type="FunFam" id="1.20.58.530:FF:000001">
    <property type="entry name" value="Myosin heavy chain"/>
    <property type="match status" value="1"/>
</dbReference>
<feature type="domain" description="Myosin N-terminal SH3-like" evidence="17">
    <location>
        <begin position="33"/>
        <end position="82"/>
    </location>
</feature>
<dbReference type="PROSITE" id="PS51456">
    <property type="entry name" value="MYOSIN_MOTOR"/>
    <property type="match status" value="1"/>
</dbReference>
<comment type="subunit">
    <text evidence="13">Muscle myosin is a hexameric protein that consists of 2 heavy chain subunits (MHC), 2 alkali light chain subunits (MLC) and 2 regulatory light chain subunits (MLC-2).</text>
</comment>
<dbReference type="GO" id="GO:0045214">
    <property type="term" value="P:sarcomere organization"/>
    <property type="evidence" value="ECO:0007669"/>
    <property type="project" value="UniProtKB-ARBA"/>
</dbReference>
<dbReference type="InterPro" id="IPR036961">
    <property type="entry name" value="Kinesin_motor_dom_sf"/>
</dbReference>
<dbReference type="FunFam" id="1.20.5.4820:FF:000002">
    <property type="entry name" value="Myosin heavy chain 10"/>
    <property type="match status" value="1"/>
</dbReference>
<dbReference type="PANTHER" id="PTHR45615:SF27">
    <property type="entry name" value="MYOSIN HEAVY CHAIN, MUSCLE"/>
    <property type="match status" value="1"/>
</dbReference>
<evidence type="ECO:0000256" key="13">
    <source>
        <dbReference type="ARBA" id="ARBA00038612"/>
    </source>
</evidence>
<evidence type="ECO:0000256" key="6">
    <source>
        <dbReference type="ARBA" id="ARBA00022840"/>
    </source>
</evidence>
<evidence type="ECO:0000256" key="3">
    <source>
        <dbReference type="ARBA" id="ARBA00022433"/>
    </source>
</evidence>
<dbReference type="PRINTS" id="PR00193">
    <property type="entry name" value="MYOSINHEAVY"/>
</dbReference>
<comment type="function">
    <text evidence="12">Muscle contraction.</text>
</comment>
<dbReference type="Pfam" id="PF01576">
    <property type="entry name" value="Myosin_tail_1"/>
    <property type="match status" value="1"/>
</dbReference>
<dbReference type="FunFam" id="1.20.5.340:FF:000025">
    <property type="entry name" value="Myosin heavy chain, isoform G"/>
    <property type="match status" value="1"/>
</dbReference>
<dbReference type="FunFam" id="1.20.5.340:FF:000019">
    <property type="entry name" value="Myosin heavy chain, isoform G"/>
    <property type="match status" value="1"/>
</dbReference>
<dbReference type="CTD" id="35007"/>
<dbReference type="Gene3D" id="1.20.5.370">
    <property type="match status" value="4"/>
</dbReference>
<dbReference type="GO" id="GO:0007298">
    <property type="term" value="P:border follicle cell migration"/>
    <property type="evidence" value="ECO:0007669"/>
    <property type="project" value="UniProtKB-ARBA"/>
</dbReference>
<dbReference type="InterPro" id="IPR002928">
    <property type="entry name" value="Myosin_tail"/>
</dbReference>
<dbReference type="GO" id="GO:0007424">
    <property type="term" value="P:open tracheal system development"/>
    <property type="evidence" value="ECO:0007669"/>
    <property type="project" value="UniProtKB-ARBA"/>
</dbReference>
<evidence type="ECO:0000256" key="12">
    <source>
        <dbReference type="ARBA" id="ARBA00037488"/>
    </source>
</evidence>
<dbReference type="InterPro" id="IPR014751">
    <property type="entry name" value="XRCC4-like_C"/>
</dbReference>
<sequence>MPAPQKQDEDADPTPYLYVSLEQKRIDQTKPYDAKKACWIPDEKEGYLLGEIKATKGDIVSVGLPGGEVRDVKKDLLQQVNPPKYEKAEDMSNLTYLNDASVLHNLKQRYYHKLIYTYSGLFCVAINPYKRYPVYTQRCAKLYRGKRRSEVPPHIFAISDGAYVNMLTNSENQSMLITGESGAGKTENTKKVIAYFATVGASTKKDPSASEKKGSLEDQVVQTNPVLEAFGNAKTVRNDNSSRFGKFIRIHFGPSGKLAGADIETYLLEKARVISQQSLERSYHIFYQMMSGAVKGLKEMCYLSNNIYDYYNVSQGKITIPGIDDNEEMGLTDKAFDVLGFTQEEKDDIYKITASVMHMGGMKFKQRGREEQAEADGTEEGERVAKLLGVDCQDMYKNLLKPRIKVGNEFVTQGRNKDQVAYSVGAMSKAMFDRLFKWLVKKCNETLDTKQKRQHFIGVLDIAGFEIFDFNGFEQLCINFTNEKLQQFFNHHMFVLEQEEYQREGIEWSFIDFGMDLAACIELIEKPMGILSILEEESMFPKATDKTFEEKLNNNHLGKSPNFLKPKPPKPGQVAAHFAIGHYAGNVPYNITGWLEKNKDPLNDTVVDQYKKSSNKLLVEIFADHPGQSGGGGKDAGGGRGKKGGGFSTVSSSYKEQLNNLMTTLRATQPHFVRCIIPNELKQAGVIDSHLVMHQLTCNGVLEGIRICRKGFPNRMVYPDFKLRYKIIAPAACDKVGGDPKKCAEAILENSGLDPEQYRLGHTKVFFRAGVLGQMEEFRDERLSKIVSWMQAFIRGYLARKDFKALQEQRLALQVVQRNLRRYLKLRTWPWWKLWQKVRPLLNATRIEDELIAAEEKARKFQEAFEREEKMRIELEELNTKLLSEKTELLKHLDGEKGALSEYQEKALKLGAQKADLESQLADITDRFQQEEEARNSLFQGKKKLEQEIAGLKKDLEDLELTIQKSEQDKATKDHQIRNLNDEIAHQDELINKLNKEKKNQGEVNQKTAEELQAAEDKVNHLNKVKLKLEQTLDELEDTLEREKKARADVEKTKRKVEGDLKLTQEAVADLERNKKELEQTIQRKDKELSSLTAKLEDEQALVGKQQKQVKELQARIEELEEEVEAERQARAKAEKQRSDLARELEELGERLEEAGGATSAQIELNKKREAELSKLRRDLEEANIHHESALAILRKKHNDAVAEMGEQIDQLNKIKARIEKEKVQYFSELNDMRASVDHLSNEKAAQEKIAKQLQHQLNEAQGKIEELTRTVNDFDAAKKKLSIENSDLLRQLEEAESQVNQLSKIKISLTTQLEDTKRLADEEGRERATLLGKFRNLEHDLDNIREQVEEEAEGKADLQRQLSKANAEAQLWRTKYESEGVARAEELEEAKRKLQCRLAEAEETIESLNQKVIALEKTKQRLATEVEDLQLEVDRATAIANAAEKKQKAFDKIIGEWKLKVDDLAAELDASQKECRNYSTELFRLKGAYEESQEQLEAVRRENKNLADEVKDLLDQIGEGGRNIHEIEKARKRLEAEKDELQAALEEAEAALEQEENKVLRSQLELSQVRQEIDRRIQEKEEEFENTRKNHQRALDSMQASLEAEAKGKAEALRMKKKLEADINELEIALDHANKANAEAQKNIKRYQQQLKDVQTALEEEQRARDEARELLGISERRANALQNELEESRQLLEQADRGRRQAEQELADAHEQLNELSAQNASISAAKRKLEAELQTLHSDLDELLNEAKNSEEKAKKAMVDAARLADELRAEQDHAQTQEKLRKALETQIKELQVRLDEAEANALKGGKKAIQKLEQRVRELENELDGEQRRHADAQKNLRKSERRIKELAFQADEDRKNHERMQDLVDKLQQKIKTYKRQIEEAEEIAALNLAKFRKAQQELEEAEERADLAEQAIAKFRTKGRGGSAARGISPAPHRPVNRPQFDGSAFPPRFDLMPDGEL</sequence>
<evidence type="ECO:0000256" key="9">
    <source>
        <dbReference type="ARBA" id="ARBA00023175"/>
    </source>
</evidence>
<dbReference type="SMR" id="A0A7M7Q0V0"/>
<dbReference type="FunFam" id="1.20.5.370:FF:000009">
    <property type="entry name" value="Myosin heavy chain, isoform G"/>
    <property type="match status" value="1"/>
</dbReference>
<dbReference type="InterPro" id="IPR000048">
    <property type="entry name" value="IQ_motif_EF-hand-BS"/>
</dbReference>
<feature type="compositionally biased region" description="Gly residues" evidence="15">
    <location>
        <begin position="628"/>
        <end position="647"/>
    </location>
</feature>
<dbReference type="Proteomes" id="UP000002358">
    <property type="component" value="Chromosome 2"/>
</dbReference>
<dbReference type="FunFam" id="1.20.120.720:FF:000001">
    <property type="entry name" value="Myosin heavy chain, muscle"/>
    <property type="match status" value="1"/>
</dbReference>
<evidence type="ECO:0000256" key="1">
    <source>
        <dbReference type="ARBA" id="ARBA00004657"/>
    </source>
</evidence>
<dbReference type="InterPro" id="IPR001609">
    <property type="entry name" value="Myosin_head_motor_dom-like"/>
</dbReference>
<evidence type="ECO:0000256" key="10">
    <source>
        <dbReference type="ARBA" id="ARBA00023179"/>
    </source>
</evidence>
<dbReference type="GO" id="GO:0032982">
    <property type="term" value="C:myosin filament"/>
    <property type="evidence" value="ECO:0007669"/>
    <property type="project" value="UniProtKB-KW"/>
</dbReference>
<dbReference type="Pfam" id="PF02736">
    <property type="entry name" value="Myosin_N"/>
    <property type="match status" value="1"/>
</dbReference>
<keyword evidence="3" id="KW-0787">Thick filament</keyword>
<keyword evidence="4" id="KW-0963">Cytoplasm</keyword>
<dbReference type="SMART" id="SM00242">
    <property type="entry name" value="MYSc"/>
    <property type="match status" value="1"/>
</dbReference>
<dbReference type="RefSeq" id="XP_031778806.1">
    <property type="nucleotide sequence ID" value="XM_031922946.2"/>
</dbReference>
<evidence type="ECO:0000256" key="8">
    <source>
        <dbReference type="ARBA" id="ARBA00023123"/>
    </source>
</evidence>
<dbReference type="GO" id="GO:0051015">
    <property type="term" value="F:actin filament binding"/>
    <property type="evidence" value="ECO:0007669"/>
    <property type="project" value="InterPro"/>
</dbReference>
<dbReference type="Gene3D" id="2.30.30.360">
    <property type="entry name" value="Myosin S1 fragment, N-terminal"/>
    <property type="match status" value="1"/>
</dbReference>
<dbReference type="Gene3D" id="1.20.120.720">
    <property type="entry name" value="Myosin VI head, motor domain, U50 subdomain"/>
    <property type="match status" value="1"/>
</dbReference>
<evidence type="ECO:0000259" key="17">
    <source>
        <dbReference type="PROSITE" id="PS51844"/>
    </source>
</evidence>
<dbReference type="FunFam" id="1.20.5.370:FF:000001">
    <property type="entry name" value="Myosin heavy chain"/>
    <property type="match status" value="1"/>
</dbReference>
<evidence type="ECO:0000256" key="14">
    <source>
        <dbReference type="PROSITE-ProRule" id="PRU00782"/>
    </source>
</evidence>
<evidence type="ECO:0000256" key="5">
    <source>
        <dbReference type="ARBA" id="ARBA00022741"/>
    </source>
</evidence>
<dbReference type="Gene3D" id="4.10.270.10">
    <property type="entry name" value="Myosin, subunit A"/>
    <property type="match status" value="1"/>
</dbReference>
<dbReference type="GO" id="GO:0031672">
    <property type="term" value="C:A band"/>
    <property type="evidence" value="ECO:0007669"/>
    <property type="project" value="UniProtKB-ARBA"/>
</dbReference>
<dbReference type="GO" id="GO:0008307">
    <property type="term" value="F:structural constituent of muscle"/>
    <property type="evidence" value="ECO:0007669"/>
    <property type="project" value="UniProtKB-ARBA"/>
</dbReference>
<dbReference type="FunFam" id="1.20.5.370:FF:000008">
    <property type="entry name" value="Myosin heavy chain"/>
    <property type="match status" value="1"/>
</dbReference>
<keyword evidence="5 14" id="KW-0547">Nucleotide-binding</keyword>
<evidence type="ECO:0000313" key="18">
    <source>
        <dbReference type="EnsemblMetazoa" id="XP_031778806"/>
    </source>
</evidence>
<dbReference type="FunFam" id="1.20.5.370:FF:000005">
    <property type="entry name" value="Myosin heavy chain, isoform I"/>
    <property type="match status" value="1"/>
</dbReference>
<dbReference type="SUPFAM" id="SSF52540">
    <property type="entry name" value="P-loop containing nucleoside triphosphate hydrolases"/>
    <property type="match status" value="1"/>
</dbReference>
<dbReference type="Gene3D" id="1.20.58.530">
    <property type="match status" value="1"/>
</dbReference>
<dbReference type="FunFam" id="3.40.850.10:FF:000024">
    <property type="entry name" value="Myosin heavy chain, isoform J"/>
    <property type="match status" value="1"/>
</dbReference>
<dbReference type="EnsemblMetazoa" id="XM_031922946">
    <property type="protein sequence ID" value="XP_031778806"/>
    <property type="gene ID" value="LOC100123633"/>
</dbReference>
<evidence type="ECO:0000256" key="2">
    <source>
        <dbReference type="ARBA" id="ARBA00008314"/>
    </source>
</evidence>
<dbReference type="FunFam" id="1.20.5.340:FF:000021">
    <property type="entry name" value="Myosin heavy chain, isoform G"/>
    <property type="match status" value="1"/>
</dbReference>
<dbReference type="GO" id="GO:0000146">
    <property type="term" value="F:microfilament motor activity"/>
    <property type="evidence" value="ECO:0007669"/>
    <property type="project" value="TreeGrafter"/>
</dbReference>
<dbReference type="GO" id="GO:0031033">
    <property type="term" value="P:myosin filament organization"/>
    <property type="evidence" value="ECO:0007669"/>
    <property type="project" value="UniProtKB-ARBA"/>
</dbReference>
<dbReference type="Pfam" id="PF00063">
    <property type="entry name" value="Myosin_head"/>
    <property type="match status" value="1"/>
</dbReference>
<evidence type="ECO:0000256" key="4">
    <source>
        <dbReference type="ARBA" id="ARBA00022490"/>
    </source>
</evidence>